<evidence type="ECO:0008006" key="3">
    <source>
        <dbReference type="Google" id="ProtNLM"/>
    </source>
</evidence>
<dbReference type="GO" id="GO:0006261">
    <property type="term" value="P:DNA-templated DNA replication"/>
    <property type="evidence" value="ECO:0007669"/>
    <property type="project" value="TreeGrafter"/>
</dbReference>
<dbReference type="Gene3D" id="3.40.50.300">
    <property type="entry name" value="P-loop containing nucleotide triphosphate hydrolases"/>
    <property type="match status" value="1"/>
</dbReference>
<dbReference type="PANTHER" id="PTHR11669:SF8">
    <property type="entry name" value="DNA POLYMERASE III SUBUNIT DELTA"/>
    <property type="match status" value="1"/>
</dbReference>
<reference evidence="1 2" key="1">
    <citation type="journal article" date="2017" name="ISME J.">
        <title>Potential for microbial H2 and metal transformations associated with novel bacteria and archaea in deep terrestrial subsurface sediments.</title>
        <authorList>
            <person name="Hernsdorf A.W."/>
            <person name="Amano Y."/>
            <person name="Miyakawa K."/>
            <person name="Ise K."/>
            <person name="Suzuki Y."/>
            <person name="Anantharaman K."/>
            <person name="Probst A."/>
            <person name="Burstein D."/>
            <person name="Thomas B.C."/>
            <person name="Banfield J.F."/>
        </authorList>
    </citation>
    <scope>NUCLEOTIDE SEQUENCE [LARGE SCALE GENOMIC DNA]</scope>
    <source>
        <strain evidence="1">HGW-Wallbacteria-1</strain>
    </source>
</reference>
<dbReference type="AlphaFoldDB" id="A0A2N1PT19"/>
<proteinExistence type="predicted"/>
<accession>A0A2N1PT19</accession>
<sequence length="455" mass="49997">MAASDFSSVVAIDSISCLLPGLEDISLTLLSSVRGHAYLLHGRDSAVVEMSAEAVTASLLCASPIQGRPCRNCDSCRRIETGSHPNLIHVSPSGREILKEEVEELRMAVYVGRDTERRICRIDSCHFMNSSSGNAILKVLEEPPPGVMFILSTHRPDAVLETIRSRCLPIFIKSPAISEMKSFLENCGQGDFNPDSLAWALSFKPGVLVAAIRCSKGDFIPLLESLHSMIEELKILFEIIDPWDMAASLERAAAVFTTVIVDMIEGICSRDQGVVERCRAFHSLAMAVLFREASFVLADCLDNSSRGEGVILSQALLGFLETLARDRAPMDCADEGDDIRYDSDAEVFRQWTSDGAVEIVPADLKRSFVSLIREFLSTLAEVYKTYARTAVSDLNFLMGCDKINHLKAGVSRNGMHHSEQRASLLDEAALHIGTSTNLALCLETLFSRLEKIRHG</sequence>
<dbReference type="InterPro" id="IPR050238">
    <property type="entry name" value="DNA_Rep/Repair_Clamp_Loader"/>
</dbReference>
<dbReference type="SUPFAM" id="SSF52540">
    <property type="entry name" value="P-loop containing nucleoside triphosphate hydrolases"/>
    <property type="match status" value="1"/>
</dbReference>
<name>A0A2N1PT19_9BACT</name>
<dbReference type="EMBL" id="PGXC01000003">
    <property type="protein sequence ID" value="PKK91484.1"/>
    <property type="molecule type" value="Genomic_DNA"/>
</dbReference>
<evidence type="ECO:0000313" key="2">
    <source>
        <dbReference type="Proteomes" id="UP000233256"/>
    </source>
</evidence>
<dbReference type="Pfam" id="PF13177">
    <property type="entry name" value="DNA_pol3_delta2"/>
    <property type="match status" value="1"/>
</dbReference>
<dbReference type="InterPro" id="IPR027417">
    <property type="entry name" value="P-loop_NTPase"/>
</dbReference>
<dbReference type="Proteomes" id="UP000233256">
    <property type="component" value="Unassembled WGS sequence"/>
</dbReference>
<protein>
    <recommendedName>
        <fullName evidence="3">DNA polymerase III subunit delta</fullName>
    </recommendedName>
</protein>
<comment type="caution">
    <text evidence="1">The sequence shown here is derived from an EMBL/GenBank/DDBJ whole genome shotgun (WGS) entry which is preliminary data.</text>
</comment>
<dbReference type="PANTHER" id="PTHR11669">
    <property type="entry name" value="REPLICATION FACTOR C / DNA POLYMERASE III GAMMA-TAU SUBUNIT"/>
    <property type="match status" value="1"/>
</dbReference>
<evidence type="ECO:0000313" key="1">
    <source>
        <dbReference type="EMBL" id="PKK91484.1"/>
    </source>
</evidence>
<gene>
    <name evidence="1" type="ORF">CVV64_06935</name>
</gene>
<organism evidence="1 2">
    <name type="scientific">Candidatus Wallbacteria bacterium HGW-Wallbacteria-1</name>
    <dbReference type="NCBI Taxonomy" id="2013854"/>
    <lineage>
        <taxon>Bacteria</taxon>
        <taxon>Candidatus Walliibacteriota</taxon>
    </lineage>
</organism>